<dbReference type="EMBL" id="FOAS01000020">
    <property type="protein sequence ID" value="SEL74411.1"/>
    <property type="molecule type" value="Genomic_DNA"/>
</dbReference>
<accession>A0A1H7SP37</accession>
<sequence>MKKERALTRLNLHIRPRHLDELTNLADLLSRWQGREVRLGEALELALEGSFTRFDEFELLEFAKPDAEQPHWKALGPIFRTR</sequence>
<proteinExistence type="predicted"/>
<gene>
    <name evidence="1" type="ORF">SAMN05216214_1206</name>
</gene>
<dbReference type="RefSeq" id="WP_074870466.1">
    <property type="nucleotide sequence ID" value="NZ_FOAS01000020.1"/>
</dbReference>
<name>A0A1H7SP37_9GAMM</name>
<reference evidence="1 2" key="1">
    <citation type="submission" date="2016-10" db="EMBL/GenBank/DDBJ databases">
        <authorList>
            <person name="de Groot N.N."/>
        </authorList>
    </citation>
    <scope>NUCLEOTIDE SEQUENCE [LARGE SCALE GENOMIC DNA]</scope>
    <source>
        <strain evidence="1 2">JCM 19513</strain>
    </source>
</reference>
<protein>
    <submittedName>
        <fullName evidence="1">Uncharacterized protein</fullName>
    </submittedName>
</protein>
<dbReference type="Proteomes" id="UP000185766">
    <property type="component" value="Unassembled WGS sequence"/>
</dbReference>
<organism evidence="1 2">
    <name type="scientific">Atopomonas hussainii</name>
    <dbReference type="NCBI Taxonomy" id="1429083"/>
    <lineage>
        <taxon>Bacteria</taxon>
        <taxon>Pseudomonadati</taxon>
        <taxon>Pseudomonadota</taxon>
        <taxon>Gammaproteobacteria</taxon>
        <taxon>Pseudomonadales</taxon>
        <taxon>Pseudomonadaceae</taxon>
        <taxon>Atopomonas</taxon>
    </lineage>
</organism>
<evidence type="ECO:0000313" key="1">
    <source>
        <dbReference type="EMBL" id="SEL74411.1"/>
    </source>
</evidence>
<evidence type="ECO:0000313" key="2">
    <source>
        <dbReference type="Proteomes" id="UP000185766"/>
    </source>
</evidence>
<keyword evidence="2" id="KW-1185">Reference proteome</keyword>
<dbReference type="AlphaFoldDB" id="A0A1H7SP37"/>